<dbReference type="EMBL" id="JAVRHO010000008">
    <property type="protein sequence ID" value="MDT0646537.1"/>
    <property type="molecule type" value="Genomic_DNA"/>
</dbReference>
<comment type="caution">
    <text evidence="1">The sequence shown here is derived from an EMBL/GenBank/DDBJ whole genome shotgun (WGS) entry which is preliminary data.</text>
</comment>
<dbReference type="Proteomes" id="UP001245285">
    <property type="component" value="Unassembled WGS sequence"/>
</dbReference>
<evidence type="ECO:0000313" key="2">
    <source>
        <dbReference type="Proteomes" id="UP001245285"/>
    </source>
</evidence>
<accession>A0ABU3CJK5</accession>
<dbReference type="InterPro" id="IPR040837">
    <property type="entry name" value="Bact_RF_family7"/>
</dbReference>
<dbReference type="Pfam" id="PF18849">
    <property type="entry name" value="baeRF_family7"/>
    <property type="match status" value="1"/>
</dbReference>
<name>A0ABU3CJK5_9FLAO</name>
<dbReference type="RefSeq" id="WP_311494701.1">
    <property type="nucleotide sequence ID" value="NZ_JAVRHO010000008.1"/>
</dbReference>
<sequence length="384" mass="43956">MALISQEEFKKITDFKQDICVSIFIPTQRGGKEVLEQKNKKHLKSTWDQVKRELEAKKVSEEEIEKIGEPITELLNNAEFWRHQSDGLAIFSSEGFFEKYTVPVNFEAHHYISNDFYVKPLVPLTTDDGRFYLLAVQQDKVEFYETTKNTIGEIYIEDLTPSKLEDRVGYDFEEKNRKTKTQNSSMGTATSHGYDAANRDDKNEILRFFNAIDKGLHEILRDENVPLVVACQDYLFPIYKEANSYKNLFDQVVPGNPSDTDMFGLHEKALNVMEPHLEKKKRTKLESFGELTPDKTSSSISDIIPAAFEGKVDTLFLENRSEIWGTYDEQNRKVEVNEEQSSNNTSLMNMAAAKVIETGGSVFLIEGAFMPGKEAKVNAIFRYS</sequence>
<reference evidence="1 2" key="1">
    <citation type="submission" date="2023-09" db="EMBL/GenBank/DDBJ databases">
        <authorList>
            <person name="Rey-Velasco X."/>
        </authorList>
    </citation>
    <scope>NUCLEOTIDE SEQUENCE [LARGE SCALE GENOMIC DNA]</scope>
    <source>
        <strain evidence="1 2">F260</strain>
    </source>
</reference>
<protein>
    <submittedName>
        <fullName evidence="1">Uncharacterized protein</fullName>
    </submittedName>
</protein>
<gene>
    <name evidence="1" type="ORF">RM545_07535</name>
</gene>
<keyword evidence="2" id="KW-1185">Reference proteome</keyword>
<organism evidence="1 2">
    <name type="scientific">Autumnicola lenta</name>
    <dbReference type="NCBI Taxonomy" id="3075593"/>
    <lineage>
        <taxon>Bacteria</taxon>
        <taxon>Pseudomonadati</taxon>
        <taxon>Bacteroidota</taxon>
        <taxon>Flavobacteriia</taxon>
        <taxon>Flavobacteriales</taxon>
        <taxon>Flavobacteriaceae</taxon>
        <taxon>Autumnicola</taxon>
    </lineage>
</organism>
<proteinExistence type="predicted"/>
<evidence type="ECO:0000313" key="1">
    <source>
        <dbReference type="EMBL" id="MDT0646537.1"/>
    </source>
</evidence>